<comment type="caution">
    <text evidence="1">The sequence shown here is derived from an EMBL/GenBank/DDBJ whole genome shotgun (WGS) entry which is preliminary data.</text>
</comment>
<proteinExistence type="predicted"/>
<name>A0A2A2ZNP4_MYCAV</name>
<reference evidence="1 2" key="1">
    <citation type="submission" date="2017-08" db="EMBL/GenBank/DDBJ databases">
        <title>Phylogenetic analysis of Mycobacterium avium complex whole genomes.</title>
        <authorList>
            <person name="Caverly L.J."/>
            <person name="Spilker T."/>
            <person name="Lipuma J."/>
        </authorList>
    </citation>
    <scope>NUCLEOTIDE SEQUENCE [LARGE SCALE GENOMIC DNA]</scope>
    <source>
        <strain evidence="1 2">FLAC0165</strain>
    </source>
</reference>
<dbReference type="AlphaFoldDB" id="A0A2A2ZNP4"/>
<evidence type="ECO:0000313" key="2">
    <source>
        <dbReference type="Proteomes" id="UP000217768"/>
    </source>
</evidence>
<accession>A0A2A2ZNP4</accession>
<gene>
    <name evidence="1" type="ORF">CKJ66_05080</name>
</gene>
<evidence type="ECO:0008006" key="3">
    <source>
        <dbReference type="Google" id="ProtNLM"/>
    </source>
</evidence>
<dbReference type="Proteomes" id="UP000217768">
    <property type="component" value="Unassembled WGS sequence"/>
</dbReference>
<dbReference type="EMBL" id="NSFD01000005">
    <property type="protein sequence ID" value="PBA27970.1"/>
    <property type="molecule type" value="Genomic_DNA"/>
</dbReference>
<evidence type="ECO:0000313" key="1">
    <source>
        <dbReference type="EMBL" id="PBA27970.1"/>
    </source>
</evidence>
<dbReference type="SUPFAM" id="SSF55729">
    <property type="entry name" value="Acyl-CoA N-acyltransferases (Nat)"/>
    <property type="match status" value="1"/>
</dbReference>
<sequence>MKRLSLDLGSGWTVTPGATDALDIMRRDEDGERVEAVARYATGGPLRDAYPVGAHDVEIRISRRDPTSSRLTGFLDELGASILAADRGCRRVVVAVAPDDLAAVTAAESVGFRHVVDVDVPGEELSLLVREPEWVTQVDADLDRVPGA</sequence>
<organism evidence="1 2">
    <name type="scientific">Mycobacterium avium</name>
    <dbReference type="NCBI Taxonomy" id="1764"/>
    <lineage>
        <taxon>Bacteria</taxon>
        <taxon>Bacillati</taxon>
        <taxon>Actinomycetota</taxon>
        <taxon>Actinomycetes</taxon>
        <taxon>Mycobacteriales</taxon>
        <taxon>Mycobacteriaceae</taxon>
        <taxon>Mycobacterium</taxon>
        <taxon>Mycobacterium avium complex (MAC)</taxon>
    </lineage>
</organism>
<dbReference type="InterPro" id="IPR016181">
    <property type="entry name" value="Acyl_CoA_acyltransferase"/>
</dbReference>
<protein>
    <recommendedName>
        <fullName evidence="3">Acetyltransferase</fullName>
    </recommendedName>
</protein>
<dbReference type="Gene3D" id="3.40.630.30">
    <property type="match status" value="1"/>
</dbReference>
<dbReference type="RefSeq" id="WP_095795049.1">
    <property type="nucleotide sequence ID" value="NZ_NSFD01000005.1"/>
</dbReference>